<evidence type="ECO:0000313" key="6">
    <source>
        <dbReference type="Proteomes" id="UP000198507"/>
    </source>
</evidence>
<sequence length="196" mass="20912">MAESWLVRDATVEDAAACARIYEPYVRDTVVSFELEPPTAAEVAGRIAAALARHAWVVLEDDGRVVGYAYGSTFNARAAYDWSTSVSVYTETGRRRTGAGRALYTALFDRLAARGFRTALAGVVLPNDASVGLHAAMGFEPVGTFRRVGWKLGHWHDVAWSQRPLGTGPGEDDDPPAPPGATVDTAASAGDTRTSN</sequence>
<evidence type="ECO:0000313" key="5">
    <source>
        <dbReference type="EMBL" id="SES83035.1"/>
    </source>
</evidence>
<evidence type="ECO:0000256" key="3">
    <source>
        <dbReference type="SAM" id="MobiDB-lite"/>
    </source>
</evidence>
<dbReference type="AlphaFoldDB" id="A0A1H9ZNW8"/>
<proteinExistence type="predicted"/>
<name>A0A1H9ZNW8_9ACTN</name>
<dbReference type="SUPFAM" id="SSF55729">
    <property type="entry name" value="Acyl-CoA N-acyltransferases (Nat)"/>
    <property type="match status" value="1"/>
</dbReference>
<dbReference type="EMBL" id="FOIE01000001">
    <property type="protein sequence ID" value="SES83035.1"/>
    <property type="molecule type" value="Genomic_DNA"/>
</dbReference>
<dbReference type="PROSITE" id="PS51186">
    <property type="entry name" value="GNAT"/>
    <property type="match status" value="1"/>
</dbReference>
<accession>A0A1H9ZNW8</accession>
<feature type="region of interest" description="Disordered" evidence="3">
    <location>
        <begin position="161"/>
        <end position="196"/>
    </location>
</feature>
<dbReference type="InterPro" id="IPR000182">
    <property type="entry name" value="GNAT_dom"/>
</dbReference>
<keyword evidence="1 5" id="KW-0808">Transferase</keyword>
<reference evidence="6" key="1">
    <citation type="submission" date="2016-10" db="EMBL/GenBank/DDBJ databases">
        <authorList>
            <person name="Varghese N."/>
            <person name="Submissions S."/>
        </authorList>
    </citation>
    <scope>NUCLEOTIDE SEQUENCE [LARGE SCALE GENOMIC DNA]</scope>
    <source>
        <strain evidence="6">DSM 44209</strain>
    </source>
</reference>
<dbReference type="PANTHER" id="PTHR43072">
    <property type="entry name" value="N-ACETYLTRANSFERASE"/>
    <property type="match status" value="1"/>
</dbReference>
<dbReference type="InterPro" id="IPR016181">
    <property type="entry name" value="Acyl_CoA_acyltransferase"/>
</dbReference>
<protein>
    <submittedName>
        <fullName evidence="5">Phosphinothricin acetyltransferase</fullName>
    </submittedName>
</protein>
<gene>
    <name evidence="5" type="ORF">SAMN04488546_0688</name>
</gene>
<dbReference type="Proteomes" id="UP000198507">
    <property type="component" value="Unassembled WGS sequence"/>
</dbReference>
<dbReference type="PANTHER" id="PTHR43072:SF23">
    <property type="entry name" value="UPF0039 PROTEIN C11D3.02C"/>
    <property type="match status" value="1"/>
</dbReference>
<dbReference type="Gene3D" id="3.40.630.30">
    <property type="match status" value="1"/>
</dbReference>
<keyword evidence="2" id="KW-0012">Acyltransferase</keyword>
<organism evidence="5 6">
    <name type="scientific">Geodermatophilus poikilotrophus</name>
    <dbReference type="NCBI Taxonomy" id="1333667"/>
    <lineage>
        <taxon>Bacteria</taxon>
        <taxon>Bacillati</taxon>
        <taxon>Actinomycetota</taxon>
        <taxon>Actinomycetes</taxon>
        <taxon>Geodermatophilales</taxon>
        <taxon>Geodermatophilaceae</taxon>
        <taxon>Geodermatophilus</taxon>
    </lineage>
</organism>
<dbReference type="Pfam" id="PF13420">
    <property type="entry name" value="Acetyltransf_4"/>
    <property type="match status" value="1"/>
</dbReference>
<evidence type="ECO:0000259" key="4">
    <source>
        <dbReference type="PROSITE" id="PS51186"/>
    </source>
</evidence>
<dbReference type="CDD" id="cd04301">
    <property type="entry name" value="NAT_SF"/>
    <property type="match status" value="1"/>
</dbReference>
<dbReference type="GO" id="GO:0016747">
    <property type="term" value="F:acyltransferase activity, transferring groups other than amino-acyl groups"/>
    <property type="evidence" value="ECO:0007669"/>
    <property type="project" value="InterPro"/>
</dbReference>
<evidence type="ECO:0000256" key="2">
    <source>
        <dbReference type="ARBA" id="ARBA00023315"/>
    </source>
</evidence>
<evidence type="ECO:0000256" key="1">
    <source>
        <dbReference type="ARBA" id="ARBA00022679"/>
    </source>
</evidence>
<dbReference type="RefSeq" id="WP_217638024.1">
    <property type="nucleotide sequence ID" value="NZ_FOIE01000001.1"/>
</dbReference>
<keyword evidence="6" id="KW-1185">Reference proteome</keyword>
<feature type="domain" description="N-acetyltransferase" evidence="4">
    <location>
        <begin position="5"/>
        <end position="165"/>
    </location>
</feature>